<dbReference type="EMBL" id="JAIZAY010000001">
    <property type="protein sequence ID" value="KAJ8049161.1"/>
    <property type="molecule type" value="Genomic_DNA"/>
</dbReference>
<dbReference type="OrthoDB" id="8182187at2759"/>
<dbReference type="CDD" id="cd22823">
    <property type="entry name" value="Gal_Rha_Lectin"/>
    <property type="match status" value="1"/>
</dbReference>
<dbReference type="InterPro" id="IPR000922">
    <property type="entry name" value="Lectin_gal-bd_dom"/>
</dbReference>
<dbReference type="GO" id="GO:0030246">
    <property type="term" value="F:carbohydrate binding"/>
    <property type="evidence" value="ECO:0007669"/>
    <property type="project" value="InterPro"/>
</dbReference>
<feature type="signal peptide" evidence="2">
    <location>
        <begin position="1"/>
        <end position="19"/>
    </location>
</feature>
<dbReference type="AlphaFoldDB" id="A0A9Q1CQE1"/>
<protein>
    <submittedName>
        <fullName evidence="4">C3 and PZP-like alpha-2-macroglobulin domain-containing protein 8</fullName>
    </submittedName>
</protein>
<keyword evidence="1" id="KW-1133">Transmembrane helix</keyword>
<evidence type="ECO:0000313" key="4">
    <source>
        <dbReference type="EMBL" id="KAJ8049161.1"/>
    </source>
</evidence>
<keyword evidence="1" id="KW-0472">Membrane</keyword>
<dbReference type="Proteomes" id="UP001152320">
    <property type="component" value="Chromosome 1"/>
</dbReference>
<dbReference type="Pfam" id="PF12248">
    <property type="entry name" value="Methyltransf_FA"/>
    <property type="match status" value="1"/>
</dbReference>
<sequence>MKIFISIFYLTLVPGLCFGVNADDATCSFPLQVNTTSVFSYRFLEIPHGITQIRFDVKAKNDVHIGLFPNKSISAEYYLIVIGSNRNKVSDIRRCRGRPCVDKKEYLEEGIVSQDEFRQFCITFECNGNITVGRNEDAIPFLQWTDPNPLVVNYMGYSTGWGSTGEFRFCNFAKKHEIVRENDVLYLTCEANFVLYSIDAVYGYDRPSCATVSTGTEGEQSCFSEDSEQVVSTACNYRRYCTVEASDEVFNSLCTKAQQYMRVSYVCTRRDTLPSPSSPVPSVIVTSEAATSGQTTLYMRSNEEENPGLLHVALPVPVWLILAVCSIAVLLTLSGTSFLVWKMIRRWKSKRHHALETTLSARMTSFQGDLYMSLQTDGMQRYQKEKDLPALTHTYHTMPDVAPQVELKAENEEVYADYIEIP</sequence>
<name>A0A9Q1CQE1_HOLLE</name>
<gene>
    <name evidence="4" type="ORF">HOLleu_01777</name>
</gene>
<keyword evidence="5" id="KW-1185">Reference proteome</keyword>
<reference evidence="4" key="1">
    <citation type="submission" date="2021-10" db="EMBL/GenBank/DDBJ databases">
        <title>Tropical sea cucumber genome reveals ecological adaptation and Cuvierian tubules defense mechanism.</title>
        <authorList>
            <person name="Chen T."/>
        </authorList>
    </citation>
    <scope>NUCLEOTIDE SEQUENCE</scope>
    <source>
        <strain evidence="4">Nanhai2018</strain>
        <tissue evidence="4">Muscle</tissue>
    </source>
</reference>
<dbReference type="InterPro" id="IPR043159">
    <property type="entry name" value="Lectin_gal-bd_sf"/>
</dbReference>
<keyword evidence="2" id="KW-0732">Signal</keyword>
<accession>A0A9Q1CQE1</accession>
<keyword evidence="1" id="KW-0812">Transmembrane</keyword>
<organism evidence="4 5">
    <name type="scientific">Holothuria leucospilota</name>
    <name type="common">Black long sea cucumber</name>
    <name type="synonym">Mertensiothuria leucospilota</name>
    <dbReference type="NCBI Taxonomy" id="206669"/>
    <lineage>
        <taxon>Eukaryota</taxon>
        <taxon>Metazoa</taxon>
        <taxon>Echinodermata</taxon>
        <taxon>Eleutherozoa</taxon>
        <taxon>Echinozoa</taxon>
        <taxon>Holothuroidea</taxon>
        <taxon>Aspidochirotacea</taxon>
        <taxon>Aspidochirotida</taxon>
        <taxon>Holothuriidae</taxon>
        <taxon>Holothuria</taxon>
    </lineage>
</organism>
<evidence type="ECO:0000313" key="5">
    <source>
        <dbReference type="Proteomes" id="UP001152320"/>
    </source>
</evidence>
<dbReference type="InterPro" id="IPR022041">
    <property type="entry name" value="Methyltransf_FA"/>
</dbReference>
<evidence type="ECO:0000259" key="3">
    <source>
        <dbReference type="PROSITE" id="PS50228"/>
    </source>
</evidence>
<feature type="transmembrane region" description="Helical" evidence="1">
    <location>
        <begin position="318"/>
        <end position="341"/>
    </location>
</feature>
<evidence type="ECO:0000256" key="1">
    <source>
        <dbReference type="SAM" id="Phobius"/>
    </source>
</evidence>
<feature type="chain" id="PRO_5040274631" evidence="2">
    <location>
        <begin position="20"/>
        <end position="422"/>
    </location>
</feature>
<comment type="caution">
    <text evidence="4">The sequence shown here is derived from an EMBL/GenBank/DDBJ whole genome shotgun (WGS) entry which is preliminary data.</text>
</comment>
<proteinExistence type="predicted"/>
<feature type="domain" description="SUEL-type lectin" evidence="3">
    <location>
        <begin position="179"/>
        <end position="268"/>
    </location>
</feature>
<evidence type="ECO:0000256" key="2">
    <source>
        <dbReference type="SAM" id="SignalP"/>
    </source>
</evidence>
<dbReference type="Pfam" id="PF02140">
    <property type="entry name" value="SUEL_Lectin"/>
    <property type="match status" value="1"/>
</dbReference>
<dbReference type="Gene3D" id="2.60.120.740">
    <property type="match status" value="1"/>
</dbReference>
<dbReference type="PANTHER" id="PTHR36695:SF12">
    <property type="entry name" value="AGAP008648-PA"/>
    <property type="match status" value="1"/>
</dbReference>
<dbReference type="PROSITE" id="PS50228">
    <property type="entry name" value="SUEL_LECTIN"/>
    <property type="match status" value="1"/>
</dbReference>
<dbReference type="PANTHER" id="PTHR36695">
    <property type="entry name" value="AGAP008648-PA"/>
    <property type="match status" value="1"/>
</dbReference>